<dbReference type="GO" id="GO:0005737">
    <property type="term" value="C:cytoplasm"/>
    <property type="evidence" value="ECO:0007669"/>
    <property type="project" value="TreeGrafter"/>
</dbReference>
<feature type="domain" description="Ribosomal RNA adenine methylase transferase N-terminal" evidence="7">
    <location>
        <begin position="68"/>
        <end position="210"/>
    </location>
</feature>
<evidence type="ECO:0000256" key="1">
    <source>
        <dbReference type="ARBA" id="ARBA00005369"/>
    </source>
</evidence>
<dbReference type="SMART" id="SM00650">
    <property type="entry name" value="rADc"/>
    <property type="match status" value="1"/>
</dbReference>
<evidence type="ECO:0000256" key="3">
    <source>
        <dbReference type="ARBA" id="ARBA00022603"/>
    </source>
</evidence>
<dbReference type="InterPro" id="IPR000682">
    <property type="entry name" value="PCMT"/>
</dbReference>
<dbReference type="SUPFAM" id="SSF53335">
    <property type="entry name" value="S-adenosyl-L-methionine-dependent methyltransferases"/>
    <property type="match status" value="1"/>
</dbReference>
<accession>A0A1F6TE88</accession>
<keyword evidence="4 8" id="KW-0808">Transferase</keyword>
<dbReference type="EMBL" id="MFSS01000056">
    <property type="protein sequence ID" value="OGI43448.1"/>
    <property type="molecule type" value="Genomic_DNA"/>
</dbReference>
<name>A0A1F6TE88_9PROT</name>
<dbReference type="Proteomes" id="UP000177925">
    <property type="component" value="Unassembled WGS sequence"/>
</dbReference>
<reference evidence="8 9" key="1">
    <citation type="journal article" date="2016" name="Nat. Commun.">
        <title>Thousands of microbial genomes shed light on interconnected biogeochemical processes in an aquifer system.</title>
        <authorList>
            <person name="Anantharaman K."/>
            <person name="Brown C.T."/>
            <person name="Hug L.A."/>
            <person name="Sharon I."/>
            <person name="Castelle C.J."/>
            <person name="Probst A.J."/>
            <person name="Thomas B.C."/>
            <person name="Singh A."/>
            <person name="Wilkins M.J."/>
            <person name="Karaoz U."/>
            <person name="Brodie E.L."/>
            <person name="Williams K.H."/>
            <person name="Hubbard S.S."/>
            <person name="Banfield J.F."/>
        </authorList>
    </citation>
    <scope>NUCLEOTIDE SEQUENCE [LARGE SCALE GENOMIC DNA]</scope>
</reference>
<dbReference type="PANTHER" id="PTHR11579:SF18">
    <property type="entry name" value="PROTEIN-L-ISOASPARTATE O-METHYLTRANSFERASE"/>
    <property type="match status" value="1"/>
</dbReference>
<organism evidence="8 9">
    <name type="scientific">Candidatus Muproteobacteria bacterium RBG_16_64_11</name>
    <dbReference type="NCBI Taxonomy" id="1817758"/>
    <lineage>
        <taxon>Bacteria</taxon>
        <taxon>Pseudomonadati</taxon>
        <taxon>Pseudomonadota</taxon>
        <taxon>Candidatus Muproteobacteria</taxon>
    </lineage>
</organism>
<comment type="similarity">
    <text evidence="1">Belongs to the methyltransferase superfamily. L-isoaspartyl/D-aspartyl protein methyltransferase family.</text>
</comment>
<evidence type="ECO:0000256" key="5">
    <source>
        <dbReference type="ARBA" id="ARBA00022691"/>
    </source>
</evidence>
<keyword evidence="3 8" id="KW-0489">Methyltransferase</keyword>
<dbReference type="InterPro" id="IPR029063">
    <property type="entry name" value="SAM-dependent_MTases_sf"/>
</dbReference>
<dbReference type="Pfam" id="PF01135">
    <property type="entry name" value="PCMT"/>
    <property type="match status" value="1"/>
</dbReference>
<evidence type="ECO:0000313" key="9">
    <source>
        <dbReference type="Proteomes" id="UP000177925"/>
    </source>
</evidence>
<evidence type="ECO:0000256" key="4">
    <source>
        <dbReference type="ARBA" id="ARBA00022679"/>
    </source>
</evidence>
<evidence type="ECO:0000313" key="8">
    <source>
        <dbReference type="EMBL" id="OGI43448.1"/>
    </source>
</evidence>
<dbReference type="Gene3D" id="3.40.50.150">
    <property type="entry name" value="Vaccinia Virus protein VP39"/>
    <property type="match status" value="1"/>
</dbReference>
<proteinExistence type="inferred from homology"/>
<dbReference type="CDD" id="cd02440">
    <property type="entry name" value="AdoMet_MTases"/>
    <property type="match status" value="1"/>
</dbReference>
<dbReference type="AlphaFoldDB" id="A0A1F6TE88"/>
<dbReference type="GO" id="GO:0000179">
    <property type="term" value="F:rRNA (adenine-N6,N6-)-dimethyltransferase activity"/>
    <property type="evidence" value="ECO:0007669"/>
    <property type="project" value="InterPro"/>
</dbReference>
<dbReference type="InterPro" id="IPR020598">
    <property type="entry name" value="rRNA_Ade_methylase_Trfase_N"/>
</dbReference>
<protein>
    <recommendedName>
        <fullName evidence="2">Protein-L-isoaspartate O-methyltransferase</fullName>
    </recommendedName>
    <alternativeName>
        <fullName evidence="6">Protein L-isoaspartyl methyltransferase</fullName>
    </alternativeName>
</protein>
<evidence type="ECO:0000259" key="7">
    <source>
        <dbReference type="SMART" id="SM00650"/>
    </source>
</evidence>
<dbReference type="GO" id="GO:0004719">
    <property type="term" value="F:protein-L-isoaspartate (D-aspartate) O-methyltransferase activity"/>
    <property type="evidence" value="ECO:0007669"/>
    <property type="project" value="InterPro"/>
</dbReference>
<evidence type="ECO:0000256" key="2">
    <source>
        <dbReference type="ARBA" id="ARBA00013346"/>
    </source>
</evidence>
<dbReference type="PANTHER" id="PTHR11579">
    <property type="entry name" value="PROTEIN-L-ISOASPARTATE O-METHYLTRANSFERASE"/>
    <property type="match status" value="1"/>
</dbReference>
<dbReference type="STRING" id="1817758.A2150_00260"/>
<gene>
    <name evidence="8" type="ORF">A2150_00260</name>
</gene>
<keyword evidence="5" id="KW-0949">S-adenosyl-L-methionine</keyword>
<sequence>MSSMNFDVARRNMIECQIRTWDVLDERILELVARLPREDYVPKQYRNIAFTDMNIPLGHGEVMMAPKLEARLLQELEINPTDKILEIGTGSGYMTALLAALGRHVVSVEIRPEFTAEAATKLAHHGVRNITLENGDGARGWERQKPYDVILITGSTPLLPETFQESLAAGGRMIAIVGTAPAMDVRRIRRLGEYSFEVDSLFETVIPPLRNALEPARFVF</sequence>
<evidence type="ECO:0000256" key="6">
    <source>
        <dbReference type="ARBA" id="ARBA00030757"/>
    </source>
</evidence>
<comment type="caution">
    <text evidence="8">The sequence shown here is derived from an EMBL/GenBank/DDBJ whole genome shotgun (WGS) entry which is preliminary data.</text>
</comment>